<evidence type="ECO:0000313" key="8">
    <source>
        <dbReference type="EMBL" id="PTI66868.1"/>
    </source>
</evidence>
<dbReference type="PANTHER" id="PTHR33452">
    <property type="entry name" value="OXIDOREDUCTASE CATD-RELATED"/>
    <property type="match status" value="1"/>
</dbReference>
<proteinExistence type="inferred from homology"/>
<protein>
    <submittedName>
        <fullName evidence="9">DoxX family protein</fullName>
    </submittedName>
</protein>
<dbReference type="Proteomes" id="UP000240859">
    <property type="component" value="Unassembled WGS sequence"/>
</dbReference>
<reference evidence="10 11" key="1">
    <citation type="journal article" date="2016" name="Front. Microbiol.">
        <title>Comprehensive Phylogenetic Analysis of Bovine Non-aureus Staphylococci Species Based on Whole-Genome Sequencing.</title>
        <authorList>
            <person name="Naushad S."/>
            <person name="Barkema H.W."/>
            <person name="Luby C."/>
            <person name="Condas L.A."/>
            <person name="Nobrega D.B."/>
            <person name="Carson D.A."/>
            <person name="De Buck J."/>
        </authorList>
    </citation>
    <scope>NUCLEOTIDE SEQUENCE [LARGE SCALE GENOMIC DNA]</scope>
    <source>
        <strain evidence="8 10">SNUC 1084</strain>
        <strain evidence="9 11">SNUC 1231</strain>
    </source>
</reference>
<comment type="subcellular location">
    <subcellularLocation>
        <location evidence="1">Cell membrane</location>
        <topology evidence="1">Multi-pass membrane protein</topology>
    </subcellularLocation>
</comment>
<accession>A0A9Q6HM21</accession>
<evidence type="ECO:0000256" key="1">
    <source>
        <dbReference type="ARBA" id="ARBA00004651"/>
    </source>
</evidence>
<name>A0A9Q6HM21_9STAP</name>
<sequence length="118" mass="13039">MKKGMLLIRLMLGLTFLIHGSQKVFSGFEAPIQMMQGLGLPAFLGVVLGLFEFVGGILMILGILSNYIALGFIITMLGALFTVHLAQGYMSSELVIILLVMSIAVTISYKWKKFIEFY</sequence>
<feature type="transmembrane region" description="Helical" evidence="7">
    <location>
        <begin position="42"/>
        <end position="61"/>
    </location>
</feature>
<reference evidence="9" key="2">
    <citation type="submission" date="2018-03" db="EMBL/GenBank/DDBJ databases">
        <authorList>
            <person name="Naushad S."/>
        </authorList>
    </citation>
    <scope>NUCLEOTIDE SEQUENCE</scope>
    <source>
        <strain evidence="8">SNUC 1084</strain>
        <strain evidence="9">SNUC 1231</strain>
    </source>
</reference>
<evidence type="ECO:0000313" key="10">
    <source>
        <dbReference type="Proteomes" id="UP000240859"/>
    </source>
</evidence>
<feature type="transmembrane region" description="Helical" evidence="7">
    <location>
        <begin position="94"/>
        <end position="111"/>
    </location>
</feature>
<keyword evidence="3" id="KW-1003">Cell membrane</keyword>
<evidence type="ECO:0000256" key="7">
    <source>
        <dbReference type="SAM" id="Phobius"/>
    </source>
</evidence>
<evidence type="ECO:0000256" key="2">
    <source>
        <dbReference type="ARBA" id="ARBA00006679"/>
    </source>
</evidence>
<comment type="similarity">
    <text evidence="2">Belongs to the DoxX family.</text>
</comment>
<evidence type="ECO:0000313" key="9">
    <source>
        <dbReference type="EMBL" id="PTI73940.1"/>
    </source>
</evidence>
<dbReference type="InterPro" id="IPR032808">
    <property type="entry name" value="DoxX"/>
</dbReference>
<evidence type="ECO:0000256" key="5">
    <source>
        <dbReference type="ARBA" id="ARBA00022989"/>
    </source>
</evidence>
<keyword evidence="4 7" id="KW-0812">Transmembrane</keyword>
<dbReference type="Pfam" id="PF07681">
    <property type="entry name" value="DoxX"/>
    <property type="match status" value="1"/>
</dbReference>
<dbReference type="EMBL" id="PZFQ01000055">
    <property type="protein sequence ID" value="PTI73940.1"/>
    <property type="molecule type" value="Genomic_DNA"/>
</dbReference>
<keyword evidence="10" id="KW-1185">Reference proteome</keyword>
<dbReference type="PANTHER" id="PTHR33452:SF1">
    <property type="entry name" value="INNER MEMBRANE PROTEIN YPHA-RELATED"/>
    <property type="match status" value="1"/>
</dbReference>
<dbReference type="EMBL" id="PZFR01000100">
    <property type="protein sequence ID" value="PTI66868.1"/>
    <property type="molecule type" value="Genomic_DNA"/>
</dbReference>
<dbReference type="RefSeq" id="WP_073504827.1">
    <property type="nucleotide sequence ID" value="NZ_CP018199.1"/>
</dbReference>
<gene>
    <name evidence="8" type="ORF">BU057_11565</name>
    <name evidence="9" type="ORF">BU058_12390</name>
</gene>
<dbReference type="AlphaFoldDB" id="A0A9Q6HM21"/>
<feature type="transmembrane region" description="Helical" evidence="7">
    <location>
        <begin position="68"/>
        <end position="88"/>
    </location>
</feature>
<comment type="caution">
    <text evidence="9">The sequence shown here is derived from an EMBL/GenBank/DDBJ whole genome shotgun (WGS) entry which is preliminary data.</text>
</comment>
<evidence type="ECO:0000256" key="3">
    <source>
        <dbReference type="ARBA" id="ARBA00022475"/>
    </source>
</evidence>
<evidence type="ECO:0000313" key="11">
    <source>
        <dbReference type="Proteomes" id="UP000241960"/>
    </source>
</evidence>
<organism evidence="9 11">
    <name type="scientific">Staphylococcus succinus</name>
    <dbReference type="NCBI Taxonomy" id="61015"/>
    <lineage>
        <taxon>Bacteria</taxon>
        <taxon>Bacillati</taxon>
        <taxon>Bacillota</taxon>
        <taxon>Bacilli</taxon>
        <taxon>Bacillales</taxon>
        <taxon>Staphylococcaceae</taxon>
        <taxon>Staphylococcus</taxon>
    </lineage>
</organism>
<dbReference type="InterPro" id="IPR051907">
    <property type="entry name" value="DoxX-like_oxidoreductase"/>
</dbReference>
<evidence type="ECO:0000256" key="4">
    <source>
        <dbReference type="ARBA" id="ARBA00022692"/>
    </source>
</evidence>
<keyword evidence="5 7" id="KW-1133">Transmembrane helix</keyword>
<keyword evidence="6 7" id="KW-0472">Membrane</keyword>
<dbReference type="Proteomes" id="UP000241960">
    <property type="component" value="Unassembled WGS sequence"/>
</dbReference>
<evidence type="ECO:0000256" key="6">
    <source>
        <dbReference type="ARBA" id="ARBA00023136"/>
    </source>
</evidence>
<dbReference type="GO" id="GO:0005886">
    <property type="term" value="C:plasma membrane"/>
    <property type="evidence" value="ECO:0007669"/>
    <property type="project" value="UniProtKB-SubCell"/>
</dbReference>